<proteinExistence type="predicted"/>
<evidence type="ECO:0000313" key="2">
    <source>
        <dbReference type="EMBL" id="MBB3094160.1"/>
    </source>
</evidence>
<evidence type="ECO:0000256" key="1">
    <source>
        <dbReference type="SAM" id="MobiDB-lite"/>
    </source>
</evidence>
<name>A0A7W5ADV7_9ACTN</name>
<accession>A0A7W5ADV7</accession>
<dbReference type="RefSeq" id="WP_183218470.1">
    <property type="nucleotide sequence ID" value="NZ_BMPW01000024.1"/>
</dbReference>
<feature type="region of interest" description="Disordered" evidence="1">
    <location>
        <begin position="151"/>
        <end position="178"/>
    </location>
</feature>
<protein>
    <recommendedName>
        <fullName evidence="4">HEAT repeat-containing protein</fullName>
    </recommendedName>
</protein>
<dbReference type="EMBL" id="JACHXF010000003">
    <property type="protein sequence ID" value="MBB3094160.1"/>
    <property type="molecule type" value="Genomic_DNA"/>
</dbReference>
<keyword evidence="3" id="KW-1185">Reference proteome</keyword>
<gene>
    <name evidence="2" type="ORF">FHR83_001812</name>
</gene>
<organism evidence="2 3">
    <name type="scientific">Actinoplanes campanulatus</name>
    <dbReference type="NCBI Taxonomy" id="113559"/>
    <lineage>
        <taxon>Bacteria</taxon>
        <taxon>Bacillati</taxon>
        <taxon>Actinomycetota</taxon>
        <taxon>Actinomycetes</taxon>
        <taxon>Micromonosporales</taxon>
        <taxon>Micromonosporaceae</taxon>
        <taxon>Actinoplanes</taxon>
    </lineage>
</organism>
<dbReference type="Proteomes" id="UP000590749">
    <property type="component" value="Unassembled WGS sequence"/>
</dbReference>
<dbReference type="AlphaFoldDB" id="A0A7W5ADV7"/>
<evidence type="ECO:0000313" key="3">
    <source>
        <dbReference type="Proteomes" id="UP000590749"/>
    </source>
</evidence>
<reference evidence="2 3" key="1">
    <citation type="submission" date="2020-08" db="EMBL/GenBank/DDBJ databases">
        <title>Genomic Encyclopedia of Type Strains, Phase III (KMG-III): the genomes of soil and plant-associated and newly described type strains.</title>
        <authorList>
            <person name="Whitman W."/>
        </authorList>
    </citation>
    <scope>NUCLEOTIDE SEQUENCE [LARGE SCALE GENOMIC DNA]</scope>
    <source>
        <strain evidence="2 3">CECT 3287</strain>
    </source>
</reference>
<evidence type="ECO:0008006" key="4">
    <source>
        <dbReference type="Google" id="ProtNLM"/>
    </source>
</evidence>
<sequence>MPERTDMVDAVDWESLLGGPTRVPDALHALWSGDRDGRPSAYQYLADTLLNRNDRSPASIAAVPFLIDVVADPAAPDRFGACQVLRMIALGDESYWLIECPDPAADRAGVAALSGADRDAAQWAVEAYDAVRAGVPAVRAAQAVPAGAVGGVDRAGPGARRSRQRRAGAGVRVPHRGR</sequence>
<comment type="caution">
    <text evidence="2">The sequence shown here is derived from an EMBL/GenBank/DDBJ whole genome shotgun (WGS) entry which is preliminary data.</text>
</comment>